<keyword evidence="2" id="KW-1185">Reference proteome</keyword>
<protein>
    <submittedName>
        <fullName evidence="1">Uncharacterized protein</fullName>
    </submittedName>
</protein>
<dbReference type="Proteomes" id="UP000324222">
    <property type="component" value="Unassembled WGS sequence"/>
</dbReference>
<dbReference type="AlphaFoldDB" id="A0A5B7D7F2"/>
<evidence type="ECO:0000313" key="1">
    <source>
        <dbReference type="EMBL" id="MPC17231.1"/>
    </source>
</evidence>
<gene>
    <name evidence="1" type="ORF">E2C01_010079</name>
</gene>
<reference evidence="1 2" key="1">
    <citation type="submission" date="2019-05" db="EMBL/GenBank/DDBJ databases">
        <title>Another draft genome of Portunus trituberculatus and its Hox gene families provides insights of decapod evolution.</title>
        <authorList>
            <person name="Jeong J.-H."/>
            <person name="Song I."/>
            <person name="Kim S."/>
            <person name="Choi T."/>
            <person name="Kim D."/>
            <person name="Ryu S."/>
            <person name="Kim W."/>
        </authorList>
    </citation>
    <scope>NUCLEOTIDE SEQUENCE [LARGE SCALE GENOMIC DNA]</scope>
    <source>
        <tissue evidence="1">Muscle</tissue>
    </source>
</reference>
<evidence type="ECO:0000313" key="2">
    <source>
        <dbReference type="Proteomes" id="UP000324222"/>
    </source>
</evidence>
<organism evidence="1 2">
    <name type="scientific">Portunus trituberculatus</name>
    <name type="common">Swimming crab</name>
    <name type="synonym">Neptunus trituberculatus</name>
    <dbReference type="NCBI Taxonomy" id="210409"/>
    <lineage>
        <taxon>Eukaryota</taxon>
        <taxon>Metazoa</taxon>
        <taxon>Ecdysozoa</taxon>
        <taxon>Arthropoda</taxon>
        <taxon>Crustacea</taxon>
        <taxon>Multicrustacea</taxon>
        <taxon>Malacostraca</taxon>
        <taxon>Eumalacostraca</taxon>
        <taxon>Eucarida</taxon>
        <taxon>Decapoda</taxon>
        <taxon>Pleocyemata</taxon>
        <taxon>Brachyura</taxon>
        <taxon>Eubrachyura</taxon>
        <taxon>Portunoidea</taxon>
        <taxon>Portunidae</taxon>
        <taxon>Portuninae</taxon>
        <taxon>Portunus</taxon>
    </lineage>
</organism>
<dbReference type="EMBL" id="VSRR010000570">
    <property type="protein sequence ID" value="MPC17231.1"/>
    <property type="molecule type" value="Genomic_DNA"/>
</dbReference>
<proteinExistence type="predicted"/>
<comment type="caution">
    <text evidence="1">The sequence shown here is derived from an EMBL/GenBank/DDBJ whole genome shotgun (WGS) entry which is preliminary data.</text>
</comment>
<sequence>MRPLFIGSQSWYCAYTTRPANEVDKLSTVRMGHWIQREAWARCRSLQHTEEWHQPSHKWWHSLDGEEPLDLSLVHTVQGAVGEAAANSQTPQTSETHVGIKIVKTVAINLLTSIDPS</sequence>
<accession>A0A5B7D7F2</accession>
<name>A0A5B7D7F2_PORTR</name>